<dbReference type="InterPro" id="IPR039426">
    <property type="entry name" value="TonB-dep_rcpt-like"/>
</dbReference>
<dbReference type="Gene3D" id="2.40.170.20">
    <property type="entry name" value="TonB-dependent receptor, beta-barrel domain"/>
    <property type="match status" value="1"/>
</dbReference>
<dbReference type="Proteomes" id="UP000290204">
    <property type="component" value="Unassembled WGS sequence"/>
</dbReference>
<dbReference type="Pfam" id="PF13715">
    <property type="entry name" value="CarbopepD_reg_2"/>
    <property type="match status" value="1"/>
</dbReference>
<comment type="similarity">
    <text evidence="7">Belongs to the TonB-dependent receptor family.</text>
</comment>
<sequence>MIKKNVHSLVIAMLVAAALSSPQEVVAQQTNTTKKDSLPAAQKIVITGKVTDAAGKKPLAGIRVEVKNFSAAITDDDGEFTLKVPSYYTDIEISGEGFASKQVSLKGKNAVTAELLSESATTFQEDVMMPFGTMRKRNITGAVTAFNANSDWGRPFETGDAALQGKAAGLNVIRRSGTPGIGANMFLRGYNSLYSTNAPLVVVDGIVYDMNDYGNSIIANNYTNPLSLINIHDIDNYTVIKDASSIYGTKGANGAIIITTARARKEATSIDFGVYTSYNQAPQPLNVMNASAYRSYLGDILQSKGLSAAEIAAMPYMNDDTSSNAAYYRYHNNTNWQKNVLRNSVSQNYYLKVTGGDNIATYALSVGFSRNAGTINNTGLTRYNTRFNAQFNFSKKFTGVASLAFTYNQADLKYQGVVNKTGALYTALTKSPFLAPNEMNEKGVLSPNFEDTDILGISNPSVLIENMQAYNRYYRFMGSYTFKYDFNKYLSASSLLGIVYDKNRENIFVPRKGVADDTLSNAIADSRLGTQVRRLFSVYSDTRIEFKRTYQLRHSIASRLGLRYQQNRAEQDFTLGYNSATDELISVQNGVNALRQTGGGIGEWNWMNTYFNFDYGYKDKLFLSVNAAMDGSSRFGSQAKGGVSMGGVTYAIMPSVAAAWLLSSERFMATSSIDLLKLRASFSLTGNDDIGNYTARQTYTSQNLLGMQGLVRSGIANPAIQWETNKKFNAGADLSTWNERLNFSVDVYRNKTENMLVYEDVPVASGFSKVATNSGSMLNTGIEASANVRIINKRKLKWDIGVTIAHNENRVVAVPNKEITTEYAGATILTRQGLRSTLFYGYVAQGVYSTQPAANGLRKKNADGSYSYFNAGDVKFLDINKDNIIDEKDRTVIGIPTPDIFGSVTTRLEYGRFTLDALFTFSQGNDVFNYLRYKLESSSTVENQLNSVVNRWRAEGQKTNMPKATYGDPMGNNRFSTRWIEDGSYFRLRSASLTYNIPFKEKFFKNASIYVSGTNLFTLTKYSGYDPEFSASPSLFAQGTDAGLDPLFRSFILGARLGL</sequence>
<keyword evidence="8" id="KW-0732">Signal</keyword>
<evidence type="ECO:0000256" key="4">
    <source>
        <dbReference type="ARBA" id="ARBA00022692"/>
    </source>
</evidence>
<evidence type="ECO:0000256" key="8">
    <source>
        <dbReference type="SAM" id="SignalP"/>
    </source>
</evidence>
<dbReference type="Pfam" id="PF07715">
    <property type="entry name" value="Plug"/>
    <property type="match status" value="1"/>
</dbReference>
<protein>
    <submittedName>
        <fullName evidence="10">SusC/RagA family TonB-linked outer membrane protein</fullName>
    </submittedName>
</protein>
<dbReference type="RefSeq" id="WP_129129172.1">
    <property type="nucleotide sequence ID" value="NZ_SDHW01000001.1"/>
</dbReference>
<dbReference type="SUPFAM" id="SSF56935">
    <property type="entry name" value="Porins"/>
    <property type="match status" value="1"/>
</dbReference>
<dbReference type="SUPFAM" id="SSF49464">
    <property type="entry name" value="Carboxypeptidase regulatory domain-like"/>
    <property type="match status" value="1"/>
</dbReference>
<dbReference type="NCBIfam" id="TIGR04056">
    <property type="entry name" value="OMP_RagA_SusC"/>
    <property type="match status" value="1"/>
</dbReference>
<name>A0A4Q1CLF6_9BACT</name>
<evidence type="ECO:0000259" key="9">
    <source>
        <dbReference type="Pfam" id="PF07715"/>
    </source>
</evidence>
<dbReference type="InterPro" id="IPR008969">
    <property type="entry name" value="CarboxyPept-like_regulatory"/>
</dbReference>
<keyword evidence="11" id="KW-1185">Reference proteome</keyword>
<reference evidence="10 11" key="1">
    <citation type="submission" date="2019-01" db="EMBL/GenBank/DDBJ databases">
        <title>Lacibacter sp. strain TTM-7.</title>
        <authorList>
            <person name="Chen W.-M."/>
        </authorList>
    </citation>
    <scope>NUCLEOTIDE SEQUENCE [LARGE SCALE GENOMIC DNA]</scope>
    <source>
        <strain evidence="10 11">TTM-7</strain>
    </source>
</reference>
<proteinExistence type="inferred from homology"/>
<gene>
    <name evidence="10" type="ORF">ESA94_01955</name>
</gene>
<evidence type="ECO:0000256" key="6">
    <source>
        <dbReference type="ARBA" id="ARBA00023237"/>
    </source>
</evidence>
<evidence type="ECO:0000256" key="1">
    <source>
        <dbReference type="ARBA" id="ARBA00004571"/>
    </source>
</evidence>
<evidence type="ECO:0000256" key="7">
    <source>
        <dbReference type="PROSITE-ProRule" id="PRU01360"/>
    </source>
</evidence>
<accession>A0A4Q1CLF6</accession>
<comment type="caution">
    <text evidence="10">The sequence shown here is derived from an EMBL/GenBank/DDBJ whole genome shotgun (WGS) entry which is preliminary data.</text>
</comment>
<keyword evidence="4 7" id="KW-0812">Transmembrane</keyword>
<dbReference type="InterPro" id="IPR036942">
    <property type="entry name" value="Beta-barrel_TonB_sf"/>
</dbReference>
<keyword evidence="6 7" id="KW-0998">Cell outer membrane</keyword>
<keyword evidence="5 7" id="KW-0472">Membrane</keyword>
<feature type="domain" description="TonB-dependent receptor plug" evidence="9">
    <location>
        <begin position="136"/>
        <end position="255"/>
    </location>
</feature>
<dbReference type="GO" id="GO:0009279">
    <property type="term" value="C:cell outer membrane"/>
    <property type="evidence" value="ECO:0007669"/>
    <property type="project" value="UniProtKB-SubCell"/>
</dbReference>
<dbReference type="OrthoDB" id="830178at2"/>
<keyword evidence="3 7" id="KW-1134">Transmembrane beta strand</keyword>
<evidence type="ECO:0000313" key="11">
    <source>
        <dbReference type="Proteomes" id="UP000290204"/>
    </source>
</evidence>
<organism evidence="10 11">
    <name type="scientific">Lacibacter luteus</name>
    <dbReference type="NCBI Taxonomy" id="2508719"/>
    <lineage>
        <taxon>Bacteria</taxon>
        <taxon>Pseudomonadati</taxon>
        <taxon>Bacteroidota</taxon>
        <taxon>Chitinophagia</taxon>
        <taxon>Chitinophagales</taxon>
        <taxon>Chitinophagaceae</taxon>
        <taxon>Lacibacter</taxon>
    </lineage>
</organism>
<dbReference type="Gene3D" id="2.170.130.10">
    <property type="entry name" value="TonB-dependent receptor, plug domain"/>
    <property type="match status" value="1"/>
</dbReference>
<dbReference type="AlphaFoldDB" id="A0A4Q1CLF6"/>
<evidence type="ECO:0000256" key="5">
    <source>
        <dbReference type="ARBA" id="ARBA00023136"/>
    </source>
</evidence>
<evidence type="ECO:0000313" key="10">
    <source>
        <dbReference type="EMBL" id="RXK61800.1"/>
    </source>
</evidence>
<evidence type="ECO:0000256" key="3">
    <source>
        <dbReference type="ARBA" id="ARBA00022452"/>
    </source>
</evidence>
<dbReference type="InterPro" id="IPR037066">
    <property type="entry name" value="Plug_dom_sf"/>
</dbReference>
<feature type="signal peptide" evidence="8">
    <location>
        <begin position="1"/>
        <end position="27"/>
    </location>
</feature>
<dbReference type="EMBL" id="SDHW01000001">
    <property type="protein sequence ID" value="RXK61800.1"/>
    <property type="molecule type" value="Genomic_DNA"/>
</dbReference>
<dbReference type="InterPro" id="IPR023996">
    <property type="entry name" value="TonB-dep_OMP_SusC/RagA"/>
</dbReference>
<evidence type="ECO:0000256" key="2">
    <source>
        <dbReference type="ARBA" id="ARBA00022448"/>
    </source>
</evidence>
<comment type="subcellular location">
    <subcellularLocation>
        <location evidence="1 7">Cell outer membrane</location>
        <topology evidence="1 7">Multi-pass membrane protein</topology>
    </subcellularLocation>
</comment>
<dbReference type="PROSITE" id="PS52016">
    <property type="entry name" value="TONB_DEPENDENT_REC_3"/>
    <property type="match status" value="1"/>
</dbReference>
<dbReference type="Gene3D" id="2.60.40.1120">
    <property type="entry name" value="Carboxypeptidase-like, regulatory domain"/>
    <property type="match status" value="1"/>
</dbReference>
<keyword evidence="2 7" id="KW-0813">Transport</keyword>
<feature type="chain" id="PRO_5020284505" evidence="8">
    <location>
        <begin position="28"/>
        <end position="1059"/>
    </location>
</feature>
<dbReference type="InterPro" id="IPR012910">
    <property type="entry name" value="Plug_dom"/>
</dbReference>